<name>A0A5C8Z6N9_9GAMM</name>
<feature type="binding site" evidence="2">
    <location>
        <position position="86"/>
    </location>
    <ligand>
        <name>Mg(2+)</name>
        <dbReference type="ChEBI" id="CHEBI:18420"/>
        <label>1</label>
        <note>catalytic</note>
    </ligand>
</feature>
<dbReference type="GO" id="GO:0008934">
    <property type="term" value="F:inositol monophosphate 1-phosphatase activity"/>
    <property type="evidence" value="ECO:0007669"/>
    <property type="project" value="TreeGrafter"/>
</dbReference>
<reference evidence="3 4" key="1">
    <citation type="submission" date="2019-07" db="EMBL/GenBank/DDBJ databases">
        <title>Reinekea sp. strain SSH23 genome sequencing and assembly.</title>
        <authorList>
            <person name="Kim I."/>
        </authorList>
    </citation>
    <scope>NUCLEOTIDE SEQUENCE [LARGE SCALE GENOMIC DNA]</scope>
    <source>
        <strain evidence="3 4">SSH23</strain>
    </source>
</reference>
<gene>
    <name evidence="3" type="ORF">FME95_01620</name>
</gene>
<proteinExistence type="inferred from homology"/>
<dbReference type="OrthoDB" id="9785695at2"/>
<keyword evidence="2" id="KW-0479">Metal-binding</keyword>
<sequence length="248" mass="27086">MQPILAIALRAAQGAADKINYTVENILSLTADGDSRKDVFDKAIEDAAWRARKTIRNAHTQHHIDSVQLGLEESRDWDKQSRWLVDVACGEDNLRNGLPGFVVNVALYTKDKIDCVAIVDPMTGDYMTAFKGRGVQFSDKRVRVETCPLKDAFCALYTDDSERLAQWHGKVKALRVSGCALLDFVNLAAGRVNIAAADKMSASDIASAMLIAQEAGALTGDMSGRPVKMDNGQLMAAAPKLFKQLMAR</sequence>
<accession>A0A5C8Z6N9</accession>
<dbReference type="GO" id="GO:0046872">
    <property type="term" value="F:metal ion binding"/>
    <property type="evidence" value="ECO:0007669"/>
    <property type="project" value="UniProtKB-KW"/>
</dbReference>
<evidence type="ECO:0000256" key="2">
    <source>
        <dbReference type="PIRSR" id="PIRSR600760-2"/>
    </source>
</evidence>
<evidence type="ECO:0000313" key="3">
    <source>
        <dbReference type="EMBL" id="TXR53297.1"/>
    </source>
</evidence>
<evidence type="ECO:0000313" key="4">
    <source>
        <dbReference type="Proteomes" id="UP000321764"/>
    </source>
</evidence>
<evidence type="ECO:0000256" key="1">
    <source>
        <dbReference type="ARBA" id="ARBA00009759"/>
    </source>
</evidence>
<keyword evidence="2" id="KW-0460">Magnesium</keyword>
<dbReference type="AlphaFoldDB" id="A0A5C8Z6N9"/>
<evidence type="ECO:0008006" key="5">
    <source>
        <dbReference type="Google" id="ProtNLM"/>
    </source>
</evidence>
<dbReference type="SUPFAM" id="SSF56655">
    <property type="entry name" value="Carbohydrate phosphatase"/>
    <property type="match status" value="1"/>
</dbReference>
<comment type="similarity">
    <text evidence="1">Belongs to the inositol monophosphatase superfamily.</text>
</comment>
<dbReference type="PANTHER" id="PTHR20854:SF4">
    <property type="entry name" value="INOSITOL-1-MONOPHOSPHATASE-RELATED"/>
    <property type="match status" value="1"/>
</dbReference>
<dbReference type="EMBL" id="VKAD01000001">
    <property type="protein sequence ID" value="TXR53297.1"/>
    <property type="molecule type" value="Genomic_DNA"/>
</dbReference>
<comment type="cofactor">
    <cofactor evidence="2">
        <name>Mg(2+)</name>
        <dbReference type="ChEBI" id="CHEBI:18420"/>
    </cofactor>
</comment>
<dbReference type="GO" id="GO:0007165">
    <property type="term" value="P:signal transduction"/>
    <property type="evidence" value="ECO:0007669"/>
    <property type="project" value="TreeGrafter"/>
</dbReference>
<dbReference type="InterPro" id="IPR000760">
    <property type="entry name" value="Inositol_monophosphatase-like"/>
</dbReference>
<dbReference type="PRINTS" id="PR00377">
    <property type="entry name" value="IMPHPHTASES"/>
</dbReference>
<dbReference type="Gene3D" id="3.40.190.80">
    <property type="match status" value="1"/>
</dbReference>
<dbReference type="Pfam" id="PF00459">
    <property type="entry name" value="Inositol_P"/>
    <property type="match status" value="1"/>
</dbReference>
<dbReference type="PANTHER" id="PTHR20854">
    <property type="entry name" value="INOSITOL MONOPHOSPHATASE"/>
    <property type="match status" value="1"/>
</dbReference>
<comment type="caution">
    <text evidence="3">The sequence shown here is derived from an EMBL/GenBank/DDBJ whole genome shotgun (WGS) entry which is preliminary data.</text>
</comment>
<feature type="binding site" evidence="2">
    <location>
        <position position="204"/>
    </location>
    <ligand>
        <name>Mg(2+)</name>
        <dbReference type="ChEBI" id="CHEBI:18420"/>
        <label>1</label>
        <note>catalytic</note>
    </ligand>
</feature>
<dbReference type="Proteomes" id="UP000321764">
    <property type="component" value="Unassembled WGS sequence"/>
</dbReference>
<organism evidence="3 4">
    <name type="scientific">Reinekea thalattae</name>
    <dbReference type="NCBI Taxonomy" id="2593301"/>
    <lineage>
        <taxon>Bacteria</taxon>
        <taxon>Pseudomonadati</taxon>
        <taxon>Pseudomonadota</taxon>
        <taxon>Gammaproteobacteria</taxon>
        <taxon>Oceanospirillales</taxon>
        <taxon>Saccharospirillaceae</taxon>
        <taxon>Reinekea</taxon>
    </lineage>
</organism>
<dbReference type="Gene3D" id="3.30.540.10">
    <property type="entry name" value="Fructose-1,6-Bisphosphatase, subunit A, domain 1"/>
    <property type="match status" value="1"/>
</dbReference>
<keyword evidence="4" id="KW-1185">Reference proteome</keyword>
<protein>
    <recommendedName>
        <fullName evidence="5">Inositol monophosphatase</fullName>
    </recommendedName>
</protein>
<dbReference type="RefSeq" id="WP_147712540.1">
    <property type="nucleotide sequence ID" value="NZ_VKAD01000001.1"/>
</dbReference>
<dbReference type="GO" id="GO:0006020">
    <property type="term" value="P:inositol metabolic process"/>
    <property type="evidence" value="ECO:0007669"/>
    <property type="project" value="TreeGrafter"/>
</dbReference>